<dbReference type="Pfam" id="PF00027">
    <property type="entry name" value="cNMP_binding"/>
    <property type="match status" value="1"/>
</dbReference>
<dbReference type="EMBL" id="LRFG02000001">
    <property type="protein sequence ID" value="PCO06844.1"/>
    <property type="molecule type" value="Genomic_DNA"/>
</dbReference>
<evidence type="ECO:0000313" key="2">
    <source>
        <dbReference type="EMBL" id="PCO06844.1"/>
    </source>
</evidence>
<dbReference type="SMART" id="SM00100">
    <property type="entry name" value="cNMP"/>
    <property type="match status" value="1"/>
</dbReference>
<evidence type="ECO:0000259" key="1">
    <source>
        <dbReference type="PROSITE" id="PS50042"/>
    </source>
</evidence>
<dbReference type="InterPro" id="IPR000595">
    <property type="entry name" value="cNMP-bd_dom"/>
</dbReference>
<evidence type="ECO:0000313" key="3">
    <source>
        <dbReference type="Proteomes" id="UP000218427"/>
    </source>
</evidence>
<gene>
    <name evidence="2" type="ORF">AWR36_003630</name>
</gene>
<organism evidence="2 3">
    <name type="scientific">Microbulbifer flavimaris</name>
    <dbReference type="NCBI Taxonomy" id="1781068"/>
    <lineage>
        <taxon>Bacteria</taxon>
        <taxon>Pseudomonadati</taxon>
        <taxon>Pseudomonadota</taxon>
        <taxon>Gammaproteobacteria</taxon>
        <taxon>Cellvibrionales</taxon>
        <taxon>Microbulbiferaceae</taxon>
        <taxon>Microbulbifer</taxon>
    </lineage>
</organism>
<comment type="caution">
    <text evidence="2">The sequence shown here is derived from an EMBL/GenBank/DDBJ whole genome shotgun (WGS) entry which is preliminary data.</text>
</comment>
<proteinExistence type="predicted"/>
<dbReference type="SUPFAM" id="SSF51206">
    <property type="entry name" value="cAMP-binding domain-like"/>
    <property type="match status" value="1"/>
</dbReference>
<name>A0ABX4I5N8_9GAMM</name>
<dbReference type="InterPro" id="IPR014710">
    <property type="entry name" value="RmlC-like_jellyroll"/>
</dbReference>
<dbReference type="RefSeq" id="WP_067081076.1">
    <property type="nucleotide sequence ID" value="NZ_LRFG02000001.1"/>
</dbReference>
<protein>
    <submittedName>
        <fullName evidence="2">Crp/Fnr family transcriptional regulator</fullName>
    </submittedName>
</protein>
<dbReference type="Proteomes" id="UP000218427">
    <property type="component" value="Unassembled WGS sequence"/>
</dbReference>
<accession>A0ABX4I5N8</accession>
<dbReference type="Gene3D" id="2.60.120.10">
    <property type="entry name" value="Jelly Rolls"/>
    <property type="match status" value="1"/>
</dbReference>
<dbReference type="PROSITE" id="PS50042">
    <property type="entry name" value="CNMP_BINDING_3"/>
    <property type="match status" value="1"/>
</dbReference>
<keyword evidence="3" id="KW-1185">Reference proteome</keyword>
<dbReference type="CDD" id="cd00038">
    <property type="entry name" value="CAP_ED"/>
    <property type="match status" value="1"/>
</dbReference>
<dbReference type="InterPro" id="IPR018490">
    <property type="entry name" value="cNMP-bd_dom_sf"/>
</dbReference>
<dbReference type="PANTHER" id="PTHR24567:SF74">
    <property type="entry name" value="HTH-TYPE TRANSCRIPTIONAL REGULATOR ARCR"/>
    <property type="match status" value="1"/>
</dbReference>
<sequence length="160" mass="18258">MKTIAELLAEHAFFQGLPEQDRDFIAGCGENRVYREGEYLAREGAPADYFFLIRTGRVAVETFLPNHGALCLQTLNGGDIFGWSWLFPPYQWTFDARALETVHSIRLDGRCLREKCESEPALGFELLKRFARITTDRLRETRIQLLDLYGDGPPRAQGTT</sequence>
<dbReference type="PANTHER" id="PTHR24567">
    <property type="entry name" value="CRP FAMILY TRANSCRIPTIONAL REGULATORY PROTEIN"/>
    <property type="match status" value="1"/>
</dbReference>
<dbReference type="InterPro" id="IPR050397">
    <property type="entry name" value="Env_Response_Regulators"/>
</dbReference>
<reference evidence="2" key="1">
    <citation type="submission" date="2017-08" db="EMBL/GenBank/DDBJ databases">
        <title>Microbulbifer marisrubri sp. nov., a halophilic alphaproteobacterium isolated from marine sediment of the Yellow Sea, China.</title>
        <authorList>
            <person name="Zhang G."/>
            <person name="Xiong Q."/>
        </authorList>
    </citation>
    <scope>NUCLEOTIDE SEQUENCE [LARGE SCALE GENOMIC DNA]</scope>
    <source>
        <strain evidence="2">WRN-8</strain>
    </source>
</reference>
<feature type="domain" description="Cyclic nucleotide-binding" evidence="1">
    <location>
        <begin position="13"/>
        <end position="114"/>
    </location>
</feature>